<accession>A0ABD3D535</accession>
<keyword evidence="8" id="KW-0809">Transit peptide</keyword>
<comment type="similarity">
    <text evidence="3">Belongs to the psbR family.</text>
</comment>
<keyword evidence="9" id="KW-0793">Thylakoid</keyword>
<dbReference type="GO" id="GO:0015979">
    <property type="term" value="P:photosynthesis"/>
    <property type="evidence" value="ECO:0007669"/>
    <property type="project" value="UniProtKB-KW"/>
</dbReference>
<evidence type="ECO:0000313" key="13">
    <source>
        <dbReference type="Proteomes" id="UP001632038"/>
    </source>
</evidence>
<name>A0ABD3D535_9LAMI</name>
<dbReference type="AlphaFoldDB" id="A0ABD3D535"/>
<evidence type="ECO:0000256" key="10">
    <source>
        <dbReference type="ARBA" id="ARBA00023136"/>
    </source>
</evidence>
<evidence type="ECO:0000256" key="7">
    <source>
        <dbReference type="ARBA" id="ARBA00022640"/>
    </source>
</evidence>
<evidence type="ECO:0000256" key="9">
    <source>
        <dbReference type="ARBA" id="ARBA00023078"/>
    </source>
</evidence>
<sequence>MVYTNILTNMVPTSMDTEGKSVYQYTDKYGANVDGYREGVYTNIPTNMVPMSMVTVQFFYEVFQTRVLLNPLSTIGDTSDLISGYNMVTEMVDIPPDLTNITTRTYAQALAQSRSSS</sequence>
<dbReference type="GO" id="GO:0009535">
    <property type="term" value="C:chloroplast thylakoid membrane"/>
    <property type="evidence" value="ECO:0007669"/>
    <property type="project" value="UniProtKB-SubCell"/>
</dbReference>
<evidence type="ECO:0000256" key="8">
    <source>
        <dbReference type="ARBA" id="ARBA00022946"/>
    </source>
</evidence>
<comment type="function">
    <text evidence="1">Associated with the oxygen-evolving complex of photosystem II.</text>
</comment>
<proteinExistence type="inferred from homology"/>
<evidence type="ECO:0000256" key="1">
    <source>
        <dbReference type="ARBA" id="ARBA00002966"/>
    </source>
</evidence>
<comment type="caution">
    <text evidence="12">The sequence shown here is derived from an EMBL/GenBank/DDBJ whole genome shotgun (WGS) entry which is preliminary data.</text>
</comment>
<protein>
    <recommendedName>
        <fullName evidence="4">Photosystem II 10 kDa polypeptide, chloroplastic</fullName>
    </recommendedName>
</protein>
<dbReference type="Proteomes" id="UP001632038">
    <property type="component" value="Unassembled WGS sequence"/>
</dbReference>
<keyword evidence="13" id="KW-1185">Reference proteome</keyword>
<keyword evidence="11" id="KW-0604">Photosystem II</keyword>
<evidence type="ECO:0000256" key="5">
    <source>
        <dbReference type="ARBA" id="ARBA00022528"/>
    </source>
</evidence>
<keyword evidence="10" id="KW-0472">Membrane</keyword>
<evidence type="ECO:0000313" key="12">
    <source>
        <dbReference type="EMBL" id="KAL3637386.1"/>
    </source>
</evidence>
<evidence type="ECO:0000256" key="6">
    <source>
        <dbReference type="ARBA" id="ARBA00022531"/>
    </source>
</evidence>
<keyword evidence="5" id="KW-0150">Chloroplast</keyword>
<gene>
    <name evidence="12" type="ORF">CASFOL_018554</name>
</gene>
<reference evidence="13" key="1">
    <citation type="journal article" date="2024" name="IScience">
        <title>Strigolactones Initiate the Formation of Haustorium-like Structures in Castilleja.</title>
        <authorList>
            <person name="Buerger M."/>
            <person name="Peterson D."/>
            <person name="Chory J."/>
        </authorList>
    </citation>
    <scope>NUCLEOTIDE SEQUENCE [LARGE SCALE GENOMIC DNA]</scope>
</reference>
<keyword evidence="7" id="KW-0934">Plastid</keyword>
<dbReference type="InterPro" id="IPR006814">
    <property type="entry name" value="PSII_PsbR"/>
</dbReference>
<dbReference type="GO" id="GO:0009523">
    <property type="term" value="C:photosystem II"/>
    <property type="evidence" value="ECO:0007669"/>
    <property type="project" value="UniProtKB-KW"/>
</dbReference>
<evidence type="ECO:0000256" key="4">
    <source>
        <dbReference type="ARBA" id="ARBA00018725"/>
    </source>
</evidence>
<comment type="subcellular location">
    <subcellularLocation>
        <location evidence="2">Plastid</location>
        <location evidence="2">Chloroplast thylakoid membrane</location>
    </subcellularLocation>
</comment>
<keyword evidence="6" id="KW-0602">Photosynthesis</keyword>
<dbReference type="Pfam" id="PF04725">
    <property type="entry name" value="PsbR"/>
    <property type="match status" value="1"/>
</dbReference>
<evidence type="ECO:0000256" key="11">
    <source>
        <dbReference type="ARBA" id="ARBA00023276"/>
    </source>
</evidence>
<organism evidence="12 13">
    <name type="scientific">Castilleja foliolosa</name>
    <dbReference type="NCBI Taxonomy" id="1961234"/>
    <lineage>
        <taxon>Eukaryota</taxon>
        <taxon>Viridiplantae</taxon>
        <taxon>Streptophyta</taxon>
        <taxon>Embryophyta</taxon>
        <taxon>Tracheophyta</taxon>
        <taxon>Spermatophyta</taxon>
        <taxon>Magnoliopsida</taxon>
        <taxon>eudicotyledons</taxon>
        <taxon>Gunneridae</taxon>
        <taxon>Pentapetalae</taxon>
        <taxon>asterids</taxon>
        <taxon>lamiids</taxon>
        <taxon>Lamiales</taxon>
        <taxon>Orobanchaceae</taxon>
        <taxon>Pedicularideae</taxon>
        <taxon>Castillejinae</taxon>
        <taxon>Castilleja</taxon>
    </lineage>
</organism>
<evidence type="ECO:0000256" key="2">
    <source>
        <dbReference type="ARBA" id="ARBA00004334"/>
    </source>
</evidence>
<evidence type="ECO:0000256" key="3">
    <source>
        <dbReference type="ARBA" id="ARBA00006659"/>
    </source>
</evidence>
<dbReference type="EMBL" id="JAVIJP010000025">
    <property type="protein sequence ID" value="KAL3637386.1"/>
    <property type="molecule type" value="Genomic_DNA"/>
</dbReference>